<dbReference type="RefSeq" id="WP_158357557.1">
    <property type="nucleotide sequence ID" value="NZ_JAOQJF010000004.1"/>
</dbReference>
<evidence type="ECO:0000313" key="2">
    <source>
        <dbReference type="EMBL" id="MCU6798891.1"/>
    </source>
</evidence>
<reference evidence="2 3" key="1">
    <citation type="journal article" date="2021" name="ISME Commun">
        <title>Automated analysis of genomic sequences facilitates high-throughput and comprehensive description of bacteria.</title>
        <authorList>
            <person name="Hitch T.C.A."/>
        </authorList>
    </citation>
    <scope>NUCLEOTIDE SEQUENCE [LARGE SCALE GENOMIC DNA]</scope>
    <source>
        <strain evidence="3">f_CCE</strain>
    </source>
</reference>
<sequence length="204" mass="23659">MIQLSPFGQQGDVAHVTERRTKGAGEVWLLFLLRANYRHKNGKMQEKKGGTGMKIAEIIGLTDELRPNEYTAEMKTRWLSEVEGTVVDEILNRAEGNNISFEGYRYATDQERELLVPDRFSDIYIQYLIAKIELHDEETLSYNNAAALYQTAFDQYAAWYRRNHMPKEMGYFDIWGRGKRNEPAGICDGDPGQKKDDNELRRNR</sequence>
<evidence type="ECO:0000313" key="3">
    <source>
        <dbReference type="Proteomes" id="UP001652395"/>
    </source>
</evidence>
<dbReference type="EMBL" id="JAOQJF010000004">
    <property type="protein sequence ID" value="MCU6798891.1"/>
    <property type="molecule type" value="Genomic_DNA"/>
</dbReference>
<gene>
    <name evidence="2" type="ORF">OCV69_02895</name>
</gene>
<proteinExistence type="predicted"/>
<comment type="caution">
    <text evidence="2">The sequence shown here is derived from an EMBL/GenBank/DDBJ whole genome shotgun (WGS) entry which is preliminary data.</text>
</comment>
<evidence type="ECO:0000256" key="1">
    <source>
        <dbReference type="SAM" id="MobiDB-lite"/>
    </source>
</evidence>
<accession>A0ABT2UXM8</accession>
<keyword evidence="3" id="KW-1185">Reference proteome</keyword>
<feature type="region of interest" description="Disordered" evidence="1">
    <location>
        <begin position="183"/>
        <end position="204"/>
    </location>
</feature>
<feature type="compositionally biased region" description="Basic and acidic residues" evidence="1">
    <location>
        <begin position="191"/>
        <end position="204"/>
    </location>
</feature>
<organism evidence="2 3">
    <name type="scientific">Alitiscatomonas aceti</name>
    <dbReference type="NCBI Taxonomy" id="2981724"/>
    <lineage>
        <taxon>Bacteria</taxon>
        <taxon>Bacillati</taxon>
        <taxon>Bacillota</taxon>
        <taxon>Clostridia</taxon>
        <taxon>Lachnospirales</taxon>
        <taxon>Lachnospiraceae</taxon>
        <taxon>Alitiscatomonas</taxon>
    </lineage>
</organism>
<dbReference type="Proteomes" id="UP001652395">
    <property type="component" value="Unassembled WGS sequence"/>
</dbReference>
<protein>
    <submittedName>
        <fullName evidence="2">Uncharacterized protein</fullName>
    </submittedName>
</protein>
<name>A0ABT2UXM8_9FIRM</name>